<protein>
    <submittedName>
        <fullName evidence="4">TPR repeat-containing protein</fullName>
    </submittedName>
</protein>
<gene>
    <name evidence="4" type="ORF">sm9_0993</name>
</gene>
<dbReference type="InterPro" id="IPR019734">
    <property type="entry name" value="TPR_rpt"/>
</dbReference>
<dbReference type="RefSeq" id="WP_083495837.1">
    <property type="nucleotide sequence ID" value="NZ_CP011266.1"/>
</dbReference>
<dbReference type="GeneID" id="26735963"/>
<dbReference type="PANTHER" id="PTHR44943:SF8">
    <property type="entry name" value="TPR REPEAT-CONTAINING PROTEIN MJ0263"/>
    <property type="match status" value="1"/>
</dbReference>
<dbReference type="KEGG" id="mmil:sm9_0993"/>
<dbReference type="SUPFAM" id="SSF48452">
    <property type="entry name" value="TPR-like"/>
    <property type="match status" value="2"/>
</dbReference>
<organism evidence="4 5">
    <name type="scientific">Methanobrevibacter millerae</name>
    <dbReference type="NCBI Taxonomy" id="230361"/>
    <lineage>
        <taxon>Archaea</taxon>
        <taxon>Methanobacteriati</taxon>
        <taxon>Methanobacteriota</taxon>
        <taxon>Methanomada group</taxon>
        <taxon>Methanobacteria</taxon>
        <taxon>Methanobacteriales</taxon>
        <taxon>Methanobacteriaceae</taxon>
        <taxon>Methanobrevibacter</taxon>
    </lineage>
</organism>
<reference evidence="4 5" key="1">
    <citation type="submission" date="2015-04" db="EMBL/GenBank/DDBJ databases">
        <title>The complete genome sequence of the rumen methanogen Methanobrevibacter millerae SM9.</title>
        <authorList>
            <person name="Leahy S.C."/>
            <person name="Kelly W.J."/>
            <person name="Pacheco D.M."/>
            <person name="Li D."/>
            <person name="Altermann E."/>
            <person name="Attwood G.T."/>
        </authorList>
    </citation>
    <scope>NUCLEOTIDE SEQUENCE [LARGE SCALE GENOMIC DNA]</scope>
    <source>
        <strain evidence="4 5">SM9</strain>
    </source>
</reference>
<dbReference type="InterPro" id="IPR011990">
    <property type="entry name" value="TPR-like_helical_dom_sf"/>
</dbReference>
<dbReference type="InterPro" id="IPR051685">
    <property type="entry name" value="Ycf3/AcsC/BcsC/TPR_MFPF"/>
</dbReference>
<evidence type="ECO:0000256" key="2">
    <source>
        <dbReference type="ARBA" id="ARBA00022803"/>
    </source>
</evidence>
<evidence type="ECO:0000313" key="4">
    <source>
        <dbReference type="EMBL" id="ALT68782.1"/>
    </source>
</evidence>
<dbReference type="AlphaFoldDB" id="A0A0U2L509"/>
<feature type="repeat" description="TPR" evidence="3">
    <location>
        <begin position="70"/>
        <end position="103"/>
    </location>
</feature>
<name>A0A0U2L509_9EURY</name>
<evidence type="ECO:0000256" key="1">
    <source>
        <dbReference type="ARBA" id="ARBA00022737"/>
    </source>
</evidence>
<evidence type="ECO:0000313" key="5">
    <source>
        <dbReference type="Proteomes" id="UP000067738"/>
    </source>
</evidence>
<dbReference type="Proteomes" id="UP000067738">
    <property type="component" value="Chromosome"/>
</dbReference>
<accession>A0A0U2L509</accession>
<dbReference type="PATRIC" id="fig|230361.4.peg.1023"/>
<dbReference type="PANTHER" id="PTHR44943">
    <property type="entry name" value="CELLULOSE SYNTHASE OPERON PROTEIN C"/>
    <property type="match status" value="1"/>
</dbReference>
<feature type="repeat" description="TPR" evidence="3">
    <location>
        <begin position="241"/>
        <end position="274"/>
    </location>
</feature>
<evidence type="ECO:0000256" key="3">
    <source>
        <dbReference type="PROSITE-ProRule" id="PRU00339"/>
    </source>
</evidence>
<dbReference type="PROSITE" id="PS50005">
    <property type="entry name" value="TPR"/>
    <property type="match status" value="3"/>
</dbReference>
<sequence length="282" mass="32860">MSEKLIEHFEKEKNYDEVIKIIDELILEDPEKASSLLFRKAEALVGLEKYQQAITTLKVYAKDCPNNEKIKSYVLIASCYMNLDNDEKAEEYLVKILEIDPENDIILKQLSYMAYINQDFERCCYLIKILIKIDKADIEDYTNLIFCCIQLDMIDDALKYAEKVIELDPTNLDVFATLTIVYENMDDEEKLKEVCQRIINLKDDGTLQIILLKAQAYLELGKKEEAFEFVNKAIKLNPYDPFPYLMKGLLYNNLGMSDEAEECFNEAFRLNPEILESIEKLS</sequence>
<dbReference type="EMBL" id="CP011266">
    <property type="protein sequence ID" value="ALT68782.1"/>
    <property type="molecule type" value="Genomic_DNA"/>
</dbReference>
<keyword evidence="5" id="KW-1185">Reference proteome</keyword>
<keyword evidence="2 3" id="KW-0802">TPR repeat</keyword>
<dbReference type="SMART" id="SM00028">
    <property type="entry name" value="TPR"/>
    <property type="match status" value="4"/>
</dbReference>
<dbReference type="OrthoDB" id="77707at2157"/>
<feature type="repeat" description="TPR" evidence="3">
    <location>
        <begin position="207"/>
        <end position="240"/>
    </location>
</feature>
<proteinExistence type="predicted"/>
<dbReference type="Gene3D" id="1.25.40.10">
    <property type="entry name" value="Tetratricopeptide repeat domain"/>
    <property type="match status" value="3"/>
</dbReference>
<keyword evidence="1" id="KW-0677">Repeat</keyword>
<dbReference type="Pfam" id="PF13181">
    <property type="entry name" value="TPR_8"/>
    <property type="match status" value="4"/>
</dbReference>
<dbReference type="Pfam" id="PF13174">
    <property type="entry name" value="TPR_6"/>
    <property type="match status" value="1"/>
</dbReference>